<dbReference type="Proteomes" id="UP000265618">
    <property type="component" value="Unassembled WGS sequence"/>
</dbReference>
<sequence>MFNVLARGASFERDKIKPQIDRMKGVSVYSVADNVGVHVDVIDKNVPMDAE</sequence>
<organism evidence="1 2">
    <name type="scientific">Kipferlia bialata</name>
    <dbReference type="NCBI Taxonomy" id="797122"/>
    <lineage>
        <taxon>Eukaryota</taxon>
        <taxon>Metamonada</taxon>
        <taxon>Carpediemonas-like organisms</taxon>
        <taxon>Kipferlia</taxon>
    </lineage>
</organism>
<protein>
    <submittedName>
        <fullName evidence="1">Uncharacterized protein</fullName>
    </submittedName>
</protein>
<dbReference type="EMBL" id="BDIP01009035">
    <property type="protein sequence ID" value="GCA64919.1"/>
    <property type="molecule type" value="Genomic_DNA"/>
</dbReference>
<accession>A0A391P4C4</accession>
<evidence type="ECO:0000313" key="1">
    <source>
        <dbReference type="EMBL" id="GCA64919.1"/>
    </source>
</evidence>
<reference evidence="1 2" key="1">
    <citation type="journal article" date="2018" name="PLoS ONE">
        <title>The draft genome of Kipferlia bialata reveals reductive genome evolution in fornicate parasites.</title>
        <authorList>
            <person name="Tanifuji G."/>
            <person name="Takabayashi S."/>
            <person name="Kume K."/>
            <person name="Takagi M."/>
            <person name="Nakayama T."/>
            <person name="Kamikawa R."/>
            <person name="Inagaki Y."/>
            <person name="Hashimoto T."/>
        </authorList>
    </citation>
    <scope>NUCLEOTIDE SEQUENCE [LARGE SCALE GENOMIC DNA]</scope>
    <source>
        <strain evidence="1">NY0173</strain>
    </source>
</reference>
<comment type="caution">
    <text evidence="1">The sequence shown here is derived from an EMBL/GenBank/DDBJ whole genome shotgun (WGS) entry which is preliminary data.</text>
</comment>
<name>A0A391P4C4_9EUKA</name>
<dbReference type="AlphaFoldDB" id="A0A391P4C4"/>
<proteinExistence type="predicted"/>
<keyword evidence="2" id="KW-1185">Reference proteome</keyword>
<feature type="non-terminal residue" evidence="1">
    <location>
        <position position="51"/>
    </location>
</feature>
<evidence type="ECO:0000313" key="2">
    <source>
        <dbReference type="Proteomes" id="UP000265618"/>
    </source>
</evidence>
<gene>
    <name evidence="1" type="ORF">KIPB_015732</name>
</gene>